<comment type="caution">
    <text evidence="1">The sequence shown here is derived from an EMBL/GenBank/DDBJ whole genome shotgun (WGS) entry which is preliminary data.</text>
</comment>
<dbReference type="AlphaFoldDB" id="A0A9D4ZD70"/>
<proteinExistence type="predicted"/>
<protein>
    <submittedName>
        <fullName evidence="1">Uncharacterized protein</fullName>
    </submittedName>
</protein>
<evidence type="ECO:0000313" key="1">
    <source>
        <dbReference type="EMBL" id="KAI5070929.1"/>
    </source>
</evidence>
<dbReference type="EMBL" id="JABFUD020000013">
    <property type="protein sequence ID" value="KAI5070929.1"/>
    <property type="molecule type" value="Genomic_DNA"/>
</dbReference>
<gene>
    <name evidence="1" type="ORF">GOP47_0013180</name>
</gene>
<evidence type="ECO:0000313" key="2">
    <source>
        <dbReference type="Proteomes" id="UP000886520"/>
    </source>
</evidence>
<sequence length="111" mass="12388">MVVGVEQQEKRVVVVVYALQHTREHLDVTPLRSLLQKIAKQPVHKEENEVTEGSQTALKQPVHKEADEVMEGAQVALKFLQEKGGKATAKEMCDAMFSIVTSMFQSNQGLK</sequence>
<keyword evidence="2" id="KW-1185">Reference proteome</keyword>
<name>A0A9D4ZD70_ADICA</name>
<dbReference type="Proteomes" id="UP000886520">
    <property type="component" value="Chromosome 13"/>
</dbReference>
<accession>A0A9D4ZD70</accession>
<organism evidence="1 2">
    <name type="scientific">Adiantum capillus-veneris</name>
    <name type="common">Maidenhair fern</name>
    <dbReference type="NCBI Taxonomy" id="13818"/>
    <lineage>
        <taxon>Eukaryota</taxon>
        <taxon>Viridiplantae</taxon>
        <taxon>Streptophyta</taxon>
        <taxon>Embryophyta</taxon>
        <taxon>Tracheophyta</taxon>
        <taxon>Polypodiopsida</taxon>
        <taxon>Polypodiidae</taxon>
        <taxon>Polypodiales</taxon>
        <taxon>Pteridineae</taxon>
        <taxon>Pteridaceae</taxon>
        <taxon>Vittarioideae</taxon>
        <taxon>Adiantum</taxon>
    </lineage>
</organism>
<reference evidence="1" key="1">
    <citation type="submission" date="2021-01" db="EMBL/GenBank/DDBJ databases">
        <title>Adiantum capillus-veneris genome.</title>
        <authorList>
            <person name="Fang Y."/>
            <person name="Liao Q."/>
        </authorList>
    </citation>
    <scope>NUCLEOTIDE SEQUENCE</scope>
    <source>
        <strain evidence="1">H3</strain>
        <tissue evidence="1">Leaf</tissue>
    </source>
</reference>